<feature type="region of interest" description="Disordered" evidence="1">
    <location>
        <begin position="81"/>
        <end position="121"/>
    </location>
</feature>
<proteinExistence type="predicted"/>
<sequence length="310" mass="34634">TTTKKTFFFFFLHHSLKFLSEILASSSLCDFVVVIVWAKVNFMRRVVAKSVLSIRRTPRWTAAHFATSHFLLNDVTAPHDVRGENQTRNEGRVKPWRHQRGGGPKGGTHGHSGPVKDRFPPILTDLSDPRRRLAILLDASSVEPRVFYNTVLPAAKKVGVPVLVRIFAVQLSSEWESHVAGSDGTQMSGRDLSSSSGAEAREKMKTNNEKEKEEGRTIGNTSLCPPVEFFRVERFIPVSMQMEADANHIFDFRRQNKIEAVCFVCTEVDRGVFEGFLPNIAGNGFNQYVLDELGMAKEVLEDGRSADGSP</sequence>
<feature type="compositionally biased region" description="Polar residues" evidence="1">
    <location>
        <begin position="183"/>
        <end position="197"/>
    </location>
</feature>
<accession>K2MCD8</accession>
<evidence type="ECO:0000256" key="1">
    <source>
        <dbReference type="SAM" id="MobiDB-lite"/>
    </source>
</evidence>
<feature type="compositionally biased region" description="Basic and acidic residues" evidence="1">
    <location>
        <begin position="199"/>
        <end position="216"/>
    </location>
</feature>
<feature type="non-terminal residue" evidence="2">
    <location>
        <position position="1"/>
    </location>
</feature>
<comment type="caution">
    <text evidence="2">The sequence shown here is derived from an EMBL/GenBank/DDBJ whole genome shotgun (WGS) entry which is preliminary data.</text>
</comment>
<gene>
    <name evidence="2" type="ORF">MOQ_003267</name>
</gene>
<protein>
    <submittedName>
        <fullName evidence="2">Uncharacterized protein</fullName>
    </submittedName>
</protein>
<evidence type="ECO:0000313" key="3">
    <source>
        <dbReference type="Proteomes" id="UP000007350"/>
    </source>
</evidence>
<dbReference type="AlphaFoldDB" id="K2MCD8"/>
<reference evidence="2 3" key="1">
    <citation type="journal article" date="2012" name="BMC Genomics">
        <title>Comparative genomic analysis of human infective Trypanosoma cruzi lineages with the bat-restricted subspecies T. cruzi marinkellei.</title>
        <authorList>
            <person name="Franzen O."/>
            <person name="Talavera-Lopez C."/>
            <person name="Ochaya S."/>
            <person name="Butler C.E."/>
            <person name="Messenger L.A."/>
            <person name="Lewis M.D."/>
            <person name="Llewellyn M.S."/>
            <person name="Marinkelle C.J."/>
            <person name="Tyler K.M."/>
            <person name="Miles M.A."/>
            <person name="Andersson B."/>
        </authorList>
    </citation>
    <scope>NUCLEOTIDE SEQUENCE [LARGE SCALE GENOMIC DNA]</scope>
    <source>
        <strain evidence="2 3">B7</strain>
    </source>
</reference>
<feature type="compositionally biased region" description="Gly residues" evidence="1">
    <location>
        <begin position="101"/>
        <end position="110"/>
    </location>
</feature>
<dbReference type="Proteomes" id="UP000007350">
    <property type="component" value="Unassembled WGS sequence"/>
</dbReference>
<feature type="compositionally biased region" description="Basic and acidic residues" evidence="1">
    <location>
        <begin position="81"/>
        <end position="93"/>
    </location>
</feature>
<dbReference type="OrthoDB" id="273370at2759"/>
<name>K2MCD8_TRYCR</name>
<evidence type="ECO:0000313" key="2">
    <source>
        <dbReference type="EMBL" id="EKF32873.1"/>
    </source>
</evidence>
<keyword evidence="3" id="KW-1185">Reference proteome</keyword>
<organism evidence="2 3">
    <name type="scientific">Trypanosoma cruzi marinkellei</name>
    <dbReference type="NCBI Taxonomy" id="85056"/>
    <lineage>
        <taxon>Eukaryota</taxon>
        <taxon>Discoba</taxon>
        <taxon>Euglenozoa</taxon>
        <taxon>Kinetoplastea</taxon>
        <taxon>Metakinetoplastina</taxon>
        <taxon>Trypanosomatida</taxon>
        <taxon>Trypanosomatidae</taxon>
        <taxon>Trypanosoma</taxon>
        <taxon>Schizotrypanum</taxon>
    </lineage>
</organism>
<dbReference type="EMBL" id="AHKC01009543">
    <property type="protein sequence ID" value="EKF32873.1"/>
    <property type="molecule type" value="Genomic_DNA"/>
</dbReference>
<feature type="region of interest" description="Disordered" evidence="1">
    <location>
        <begin position="178"/>
        <end position="218"/>
    </location>
</feature>